<dbReference type="PROSITE" id="PS00028">
    <property type="entry name" value="ZINC_FINGER_C2H2_1"/>
    <property type="match status" value="1"/>
</dbReference>
<dbReference type="CDD" id="cd20908">
    <property type="entry name" value="SUF4-like"/>
    <property type="match status" value="1"/>
</dbReference>
<dbReference type="OrthoDB" id="1306014at2759"/>
<organism evidence="9 10">
    <name type="scientific">Spizellomyces punctatus (strain DAOM BR117)</name>
    <dbReference type="NCBI Taxonomy" id="645134"/>
    <lineage>
        <taxon>Eukaryota</taxon>
        <taxon>Fungi</taxon>
        <taxon>Fungi incertae sedis</taxon>
        <taxon>Chytridiomycota</taxon>
        <taxon>Chytridiomycota incertae sedis</taxon>
        <taxon>Chytridiomycetes</taxon>
        <taxon>Spizellomycetales</taxon>
        <taxon>Spizellomycetaceae</taxon>
        <taxon>Spizellomyces</taxon>
    </lineage>
</organism>
<dbReference type="GeneID" id="27688352"/>
<feature type="compositionally biased region" description="Pro residues" evidence="7">
    <location>
        <begin position="209"/>
        <end position="252"/>
    </location>
</feature>
<dbReference type="RefSeq" id="XP_016607577.1">
    <property type="nucleotide sequence ID" value="XM_016753167.1"/>
</dbReference>
<evidence type="ECO:0000256" key="7">
    <source>
        <dbReference type="SAM" id="MobiDB-lite"/>
    </source>
</evidence>
<dbReference type="Proteomes" id="UP000053201">
    <property type="component" value="Unassembled WGS sequence"/>
</dbReference>
<dbReference type="SUPFAM" id="SSF57667">
    <property type="entry name" value="beta-beta-alpha zinc fingers"/>
    <property type="match status" value="1"/>
</dbReference>
<reference evidence="9 10" key="1">
    <citation type="submission" date="2009-08" db="EMBL/GenBank/DDBJ databases">
        <title>The Genome Sequence of Spizellomyces punctatus strain DAOM BR117.</title>
        <authorList>
            <consortium name="The Broad Institute Genome Sequencing Platform"/>
            <person name="Russ C."/>
            <person name="Cuomo C."/>
            <person name="Shea T."/>
            <person name="Young S.K."/>
            <person name="Zeng Q."/>
            <person name="Koehrsen M."/>
            <person name="Haas B."/>
            <person name="Borodovsky M."/>
            <person name="Guigo R."/>
            <person name="Alvarado L."/>
            <person name="Berlin A."/>
            <person name="Bochicchio J."/>
            <person name="Borenstein D."/>
            <person name="Chapman S."/>
            <person name="Chen Z."/>
            <person name="Engels R."/>
            <person name="Freedman E."/>
            <person name="Gellesch M."/>
            <person name="Goldberg J."/>
            <person name="Griggs A."/>
            <person name="Gujja S."/>
            <person name="Heiman D."/>
            <person name="Hepburn T."/>
            <person name="Howarth C."/>
            <person name="Jen D."/>
            <person name="Larson L."/>
            <person name="Lewis B."/>
            <person name="Mehta T."/>
            <person name="Park D."/>
            <person name="Pearson M."/>
            <person name="Roberts A."/>
            <person name="Saif S."/>
            <person name="Shenoy N."/>
            <person name="Sisk P."/>
            <person name="Stolte C."/>
            <person name="Sykes S."/>
            <person name="Thomson T."/>
            <person name="Walk T."/>
            <person name="White J."/>
            <person name="Yandava C."/>
            <person name="Burger G."/>
            <person name="Gray M.W."/>
            <person name="Holland P.W.H."/>
            <person name="King N."/>
            <person name="Lang F.B.F."/>
            <person name="Roger A.J."/>
            <person name="Ruiz-Trillo I."/>
            <person name="Lander E."/>
            <person name="Nusbaum C."/>
        </authorList>
    </citation>
    <scope>NUCLEOTIDE SEQUENCE [LARGE SCALE GENOMIC DNA]</scope>
    <source>
        <strain evidence="9 10">DAOM BR117</strain>
    </source>
</reference>
<keyword evidence="4" id="KW-0862">Zinc</keyword>
<feature type="compositionally biased region" description="Polar residues" evidence="7">
    <location>
        <begin position="294"/>
        <end position="303"/>
    </location>
</feature>
<feature type="region of interest" description="Disordered" evidence="7">
    <location>
        <begin position="199"/>
        <end position="262"/>
    </location>
</feature>
<evidence type="ECO:0000256" key="3">
    <source>
        <dbReference type="ARBA" id="ARBA00022771"/>
    </source>
</evidence>
<keyword evidence="3 6" id="KW-0863">Zinc-finger</keyword>
<name>A0A0L0HEL5_SPIPD</name>
<dbReference type="PANTHER" id="PTHR23215:SF0">
    <property type="entry name" value="BUB3-INTERACTING AND GLEBS MOTIF-CONTAINING PROTEIN ZNF207"/>
    <property type="match status" value="1"/>
</dbReference>
<evidence type="ECO:0000256" key="4">
    <source>
        <dbReference type="ARBA" id="ARBA00022833"/>
    </source>
</evidence>
<keyword evidence="10" id="KW-1185">Reference proteome</keyword>
<dbReference type="PROSITE" id="PS50157">
    <property type="entry name" value="ZINC_FINGER_C2H2_2"/>
    <property type="match status" value="1"/>
</dbReference>
<evidence type="ECO:0000313" key="9">
    <source>
        <dbReference type="EMBL" id="KNC99537.1"/>
    </source>
</evidence>
<keyword evidence="2" id="KW-0479">Metal-binding</keyword>
<dbReference type="STRING" id="645134.A0A0L0HEL5"/>
<dbReference type="SMART" id="SM00355">
    <property type="entry name" value="ZnF_C2H2"/>
    <property type="match status" value="2"/>
</dbReference>
<gene>
    <name evidence="9" type="ORF">SPPG_04927</name>
</gene>
<comment type="subcellular location">
    <subcellularLocation>
        <location evidence="1">Nucleus</location>
    </subcellularLocation>
</comment>
<dbReference type="OMA" id="KQVLRPW"/>
<proteinExistence type="predicted"/>
<evidence type="ECO:0000259" key="8">
    <source>
        <dbReference type="PROSITE" id="PS50157"/>
    </source>
</evidence>
<evidence type="ECO:0000313" key="10">
    <source>
        <dbReference type="Proteomes" id="UP000053201"/>
    </source>
</evidence>
<evidence type="ECO:0000256" key="5">
    <source>
        <dbReference type="ARBA" id="ARBA00023242"/>
    </source>
</evidence>
<dbReference type="AlphaFoldDB" id="A0A0L0HEL5"/>
<protein>
    <recommendedName>
        <fullName evidence="8">C2H2-type domain-containing protein</fullName>
    </recommendedName>
</protein>
<sequence length="334" mass="35514">MGKKKRKELKPWCWYCDREFEDEKVLFDHQRIKHFKCTECGKKLNTAGGMVVHMDQVHKMKCMTVSNALPGRESTDIEIFGMEGVPEADLQAHYDKVSGGGQRNKRAKIDVSALTPDQIKQQMEAFKQQQQMAPYGAPAPAPYGAPPAGPFPGPAPGYHVQAGGPPYGMPGPYGMPPPAPYMPPGGGYPYSPRPGMPPAGIPQYGAPPFGAPGPHWGPPRPPMPVGGTPLPPRPAGPTPPPPMHPMPPPPTQPAYSEPPAGAVSYSDAIPAVPEVAAVTGPTIPPPVSGPESPVTPSMSTSKAGSASIYMVYSDNDVSVEEKRALNPKYAFSEN</sequence>
<dbReference type="InterPro" id="IPR036236">
    <property type="entry name" value="Znf_C2H2_sf"/>
</dbReference>
<dbReference type="InParanoid" id="A0A0L0HEL5"/>
<feature type="region of interest" description="Disordered" evidence="7">
    <location>
        <begin position="281"/>
        <end position="303"/>
    </location>
</feature>
<dbReference type="EMBL" id="KQ257457">
    <property type="protein sequence ID" value="KNC99537.1"/>
    <property type="molecule type" value="Genomic_DNA"/>
</dbReference>
<dbReference type="InterPro" id="IPR013087">
    <property type="entry name" value="Znf_C2H2_type"/>
</dbReference>
<dbReference type="PANTHER" id="PTHR23215">
    <property type="entry name" value="ZINC FINGER PROTEIN 207"/>
    <property type="match status" value="1"/>
</dbReference>
<keyword evidence="5" id="KW-0539">Nucleus</keyword>
<evidence type="ECO:0000256" key="1">
    <source>
        <dbReference type="ARBA" id="ARBA00004123"/>
    </source>
</evidence>
<dbReference type="eggNOG" id="KOG2893">
    <property type="taxonomic scope" value="Eukaryota"/>
</dbReference>
<feature type="domain" description="C2H2-type" evidence="8">
    <location>
        <begin position="35"/>
        <end position="58"/>
    </location>
</feature>
<evidence type="ECO:0000256" key="6">
    <source>
        <dbReference type="PROSITE-ProRule" id="PRU00042"/>
    </source>
</evidence>
<dbReference type="GO" id="GO:0008270">
    <property type="term" value="F:zinc ion binding"/>
    <property type="evidence" value="ECO:0007669"/>
    <property type="project" value="UniProtKB-KW"/>
</dbReference>
<evidence type="ECO:0000256" key="2">
    <source>
        <dbReference type="ARBA" id="ARBA00022723"/>
    </source>
</evidence>
<dbReference type="Gene3D" id="3.30.160.60">
    <property type="entry name" value="Classic Zinc Finger"/>
    <property type="match status" value="1"/>
</dbReference>
<dbReference type="GO" id="GO:0005634">
    <property type="term" value="C:nucleus"/>
    <property type="evidence" value="ECO:0007669"/>
    <property type="project" value="UniProtKB-SubCell"/>
</dbReference>
<accession>A0A0L0HEL5</accession>
<dbReference type="VEuPathDB" id="FungiDB:SPPG_04927"/>